<dbReference type="InterPro" id="IPR050491">
    <property type="entry name" value="AmpC-like"/>
</dbReference>
<dbReference type="InterPro" id="IPR001586">
    <property type="entry name" value="Beta-lactam_class-C_AS"/>
</dbReference>
<keyword evidence="7" id="KW-0732">Signal</keyword>
<keyword evidence="5 6" id="KW-0046">Antibiotic resistance</keyword>
<name>A0A859R1Q5_9HYPH</name>
<dbReference type="InterPro" id="IPR058136">
    <property type="entry name" value="AmpC"/>
</dbReference>
<accession>A0A859R1Q5</accession>
<evidence type="ECO:0000256" key="1">
    <source>
        <dbReference type="ARBA" id="ARBA00001526"/>
    </source>
</evidence>
<dbReference type="NCBIfam" id="NF033085">
    <property type="entry name" value="bla_class_C"/>
    <property type="match status" value="1"/>
</dbReference>
<reference evidence="9 10" key="1">
    <citation type="submission" date="2019-06" db="EMBL/GenBank/DDBJ databases">
        <title>Complete genome sequence of Ensifer mexicanus ITTG R7 isolated from nodules of Acacia angustissima (Mill.) Kuntze.</title>
        <authorList>
            <person name="Rincon-Rosales R."/>
            <person name="Rogel M.A."/>
            <person name="Guerrero G."/>
            <person name="Rincon-Molina C.I."/>
            <person name="Lopez-Lopez A."/>
            <person name="Martinez-Romero E."/>
        </authorList>
    </citation>
    <scope>NUCLEOTIDE SEQUENCE [LARGE SCALE GENOMIC DNA]</scope>
    <source>
        <strain evidence="9 10">ITTG R7</strain>
    </source>
</reference>
<evidence type="ECO:0000256" key="5">
    <source>
        <dbReference type="ARBA" id="ARBA00023251"/>
    </source>
</evidence>
<dbReference type="RefSeq" id="WP_180939453.1">
    <property type="nucleotide sequence ID" value="NZ_CP041238.1"/>
</dbReference>
<evidence type="ECO:0000259" key="8">
    <source>
        <dbReference type="Pfam" id="PF00144"/>
    </source>
</evidence>
<protein>
    <recommendedName>
        <fullName evidence="3 6">Beta-lactamase</fullName>
        <ecNumber evidence="3 6">3.5.2.6</ecNumber>
    </recommendedName>
</protein>
<organism evidence="9 10">
    <name type="scientific">Sinorhizobium mexicanum</name>
    <dbReference type="NCBI Taxonomy" id="375549"/>
    <lineage>
        <taxon>Bacteria</taxon>
        <taxon>Pseudomonadati</taxon>
        <taxon>Pseudomonadota</taxon>
        <taxon>Alphaproteobacteria</taxon>
        <taxon>Hyphomicrobiales</taxon>
        <taxon>Rhizobiaceae</taxon>
        <taxon>Sinorhizobium/Ensifer group</taxon>
        <taxon>Sinorhizobium</taxon>
    </lineage>
</organism>
<dbReference type="GO" id="GO:0046677">
    <property type="term" value="P:response to antibiotic"/>
    <property type="evidence" value="ECO:0007669"/>
    <property type="project" value="UniProtKB-UniRule"/>
</dbReference>
<evidence type="ECO:0000256" key="4">
    <source>
        <dbReference type="ARBA" id="ARBA00022801"/>
    </source>
</evidence>
<dbReference type="PROSITE" id="PS00336">
    <property type="entry name" value="BETA_LACTAMASE_C"/>
    <property type="match status" value="1"/>
</dbReference>
<dbReference type="PANTHER" id="PTHR46825:SF8">
    <property type="entry name" value="BETA-LACTAMASE-RELATED"/>
    <property type="match status" value="1"/>
</dbReference>
<evidence type="ECO:0000256" key="2">
    <source>
        <dbReference type="ARBA" id="ARBA00007840"/>
    </source>
</evidence>
<dbReference type="Pfam" id="PF00144">
    <property type="entry name" value="Beta-lactamase"/>
    <property type="match status" value="1"/>
</dbReference>
<feature type="domain" description="Beta-lactamase-related" evidence="8">
    <location>
        <begin position="39"/>
        <end position="385"/>
    </location>
</feature>
<dbReference type="GO" id="GO:0008800">
    <property type="term" value="F:beta-lactamase activity"/>
    <property type="evidence" value="ECO:0007669"/>
    <property type="project" value="UniProtKB-UniRule"/>
</dbReference>
<dbReference type="Proteomes" id="UP000510721">
    <property type="component" value="Chromosome"/>
</dbReference>
<dbReference type="InterPro" id="IPR012338">
    <property type="entry name" value="Beta-lactam/transpept-like"/>
</dbReference>
<evidence type="ECO:0000313" key="10">
    <source>
        <dbReference type="Proteomes" id="UP000510721"/>
    </source>
</evidence>
<dbReference type="GO" id="GO:0030288">
    <property type="term" value="C:outer membrane-bounded periplasmic space"/>
    <property type="evidence" value="ECO:0007669"/>
    <property type="project" value="InterPro"/>
</dbReference>
<keyword evidence="10" id="KW-1185">Reference proteome</keyword>
<evidence type="ECO:0000313" key="9">
    <source>
        <dbReference type="EMBL" id="QLL63578.1"/>
    </source>
</evidence>
<evidence type="ECO:0000256" key="7">
    <source>
        <dbReference type="SAM" id="SignalP"/>
    </source>
</evidence>
<keyword evidence="4 6" id="KW-0378">Hydrolase</keyword>
<dbReference type="GO" id="GO:0017001">
    <property type="term" value="P:antibiotic catabolic process"/>
    <property type="evidence" value="ECO:0007669"/>
    <property type="project" value="InterPro"/>
</dbReference>
<dbReference type="InterPro" id="IPR001466">
    <property type="entry name" value="Beta-lactam-related"/>
</dbReference>
<dbReference type="PANTHER" id="PTHR46825">
    <property type="entry name" value="D-ALANYL-D-ALANINE-CARBOXYPEPTIDASE/ENDOPEPTIDASE AMPH"/>
    <property type="match status" value="1"/>
</dbReference>
<gene>
    <name evidence="9" type="ORF">FKV68_20105</name>
</gene>
<evidence type="ECO:0000256" key="6">
    <source>
        <dbReference type="RuleBase" id="RU361140"/>
    </source>
</evidence>
<comment type="catalytic activity">
    <reaction evidence="1 6">
        <text>a beta-lactam + H2O = a substituted beta-amino acid</text>
        <dbReference type="Rhea" id="RHEA:20401"/>
        <dbReference type="ChEBI" id="CHEBI:15377"/>
        <dbReference type="ChEBI" id="CHEBI:35627"/>
        <dbReference type="ChEBI" id="CHEBI:140347"/>
        <dbReference type="EC" id="3.5.2.6"/>
    </reaction>
</comment>
<dbReference type="SUPFAM" id="SSF56601">
    <property type="entry name" value="beta-lactamase/transpeptidase-like"/>
    <property type="match status" value="1"/>
</dbReference>
<dbReference type="Gene3D" id="3.40.710.10">
    <property type="entry name" value="DD-peptidase/beta-lactamase superfamily"/>
    <property type="match status" value="1"/>
</dbReference>
<dbReference type="EMBL" id="CP041238">
    <property type="protein sequence ID" value="QLL63578.1"/>
    <property type="molecule type" value="Genomic_DNA"/>
</dbReference>
<dbReference type="EC" id="3.5.2.6" evidence="3 6"/>
<sequence length="396" mass="43332">MRNIRLTAFKIFAAASLFFNPWTHAAASDDQGALERVVNEAIRPLMEQYNIPGMAVAVTVQGKRYVYNYGVASKEGRQEVTDGTLFEIGSISKTFAATLASYAEVRGAFSLSDHASKYLPALAGSSFDRITLLQLGTYTAGGLPLQFPDSVAHQEEAISYFRSWRPSYEPGAYRIYSNPSIGLFGYLAAESMGEPFDDLMEKKLFPELGLTQTYIRVPEDRMRDYAYGHAKEGNPIRMNPGVLDSEAYGVKTTAADLLRFVEANIDASKLDETLQRAIAATHVGHYKVGDMTQGLGWEMYAYPTDLEQLLAGNSAELSFKPNKVAKLAPRLPPRDDVLINKTGSTNGFGAYAAFVPAKGIGVVVLANRNYPIPARVKVGYRILATLDGEFGTASTR</sequence>
<evidence type="ECO:0000256" key="3">
    <source>
        <dbReference type="ARBA" id="ARBA00012865"/>
    </source>
</evidence>
<proteinExistence type="inferred from homology"/>
<feature type="chain" id="PRO_5032736133" description="Beta-lactamase" evidence="7">
    <location>
        <begin position="26"/>
        <end position="396"/>
    </location>
</feature>
<comment type="similarity">
    <text evidence="2 6">Belongs to the class-C beta-lactamase family.</text>
</comment>
<feature type="signal peptide" evidence="7">
    <location>
        <begin position="1"/>
        <end position="25"/>
    </location>
</feature>
<dbReference type="AlphaFoldDB" id="A0A859R1Q5"/>
<dbReference type="KEGG" id="emx:FKV68_20105"/>